<feature type="transmembrane region" description="Helical" evidence="1">
    <location>
        <begin position="38"/>
        <end position="64"/>
    </location>
</feature>
<gene>
    <name evidence="2" type="ORF">METZ01_LOCUS434545</name>
</gene>
<organism evidence="2">
    <name type="scientific">marine metagenome</name>
    <dbReference type="NCBI Taxonomy" id="408172"/>
    <lineage>
        <taxon>unclassified sequences</taxon>
        <taxon>metagenomes</taxon>
        <taxon>ecological metagenomes</taxon>
    </lineage>
</organism>
<sequence>MKHKTLQGSFLNYYWINVIKRFFDFDGKTSREEFWMFTLWNVIIGVVFSVISAGVLGVIYSFLIFIPQTAISVRRYHDIGMSGWVFFVFFVLFLIPYVSLIVVISHLVLMMRPGKSAVNNIQSNRKQKDQKEESSFEEKIVKKVPIDQDKYPNLKKHKKNY</sequence>
<dbReference type="EMBL" id="UINC01175196">
    <property type="protein sequence ID" value="SVD81691.1"/>
    <property type="molecule type" value="Genomic_DNA"/>
</dbReference>
<name>A0A382YFL1_9ZZZZ</name>
<evidence type="ECO:0000256" key="1">
    <source>
        <dbReference type="SAM" id="Phobius"/>
    </source>
</evidence>
<keyword evidence="1" id="KW-0812">Transmembrane</keyword>
<dbReference type="PANTHER" id="PTHR34980:SF2">
    <property type="entry name" value="INNER MEMBRANE PROTEIN YHAH-RELATED"/>
    <property type="match status" value="1"/>
</dbReference>
<accession>A0A382YFL1</accession>
<dbReference type="InterPro" id="IPR008523">
    <property type="entry name" value="DUF805"/>
</dbReference>
<dbReference type="PANTHER" id="PTHR34980">
    <property type="entry name" value="INNER MEMBRANE PROTEIN-RELATED-RELATED"/>
    <property type="match status" value="1"/>
</dbReference>
<evidence type="ECO:0000313" key="2">
    <source>
        <dbReference type="EMBL" id="SVD81691.1"/>
    </source>
</evidence>
<feature type="transmembrane region" description="Helical" evidence="1">
    <location>
        <begin position="84"/>
        <end position="109"/>
    </location>
</feature>
<protein>
    <recommendedName>
        <fullName evidence="3">DUF805 domain-containing protein</fullName>
    </recommendedName>
</protein>
<reference evidence="2" key="1">
    <citation type="submission" date="2018-05" db="EMBL/GenBank/DDBJ databases">
        <authorList>
            <person name="Lanie J.A."/>
            <person name="Ng W.-L."/>
            <person name="Kazmierczak K.M."/>
            <person name="Andrzejewski T.M."/>
            <person name="Davidsen T.M."/>
            <person name="Wayne K.J."/>
            <person name="Tettelin H."/>
            <person name="Glass J.I."/>
            <person name="Rusch D."/>
            <person name="Podicherti R."/>
            <person name="Tsui H.-C.T."/>
            <person name="Winkler M.E."/>
        </authorList>
    </citation>
    <scope>NUCLEOTIDE SEQUENCE</scope>
</reference>
<keyword evidence="1" id="KW-1133">Transmembrane helix</keyword>
<keyword evidence="1" id="KW-0472">Membrane</keyword>
<proteinExistence type="predicted"/>
<evidence type="ECO:0008006" key="3">
    <source>
        <dbReference type="Google" id="ProtNLM"/>
    </source>
</evidence>
<dbReference type="Pfam" id="PF05656">
    <property type="entry name" value="DUF805"/>
    <property type="match status" value="1"/>
</dbReference>
<dbReference type="GO" id="GO:0005886">
    <property type="term" value="C:plasma membrane"/>
    <property type="evidence" value="ECO:0007669"/>
    <property type="project" value="TreeGrafter"/>
</dbReference>
<dbReference type="AlphaFoldDB" id="A0A382YFL1"/>